<proteinExistence type="predicted"/>
<accession>A0A0P8ZVU9</accession>
<name>A0A0P8ZVU9_PSEFL</name>
<sequence length="114" mass="13647">MFSQFTRLFAVHFCMSIRRFCQFLLQKSHPILAIKLVYQHRFLASKPLQKQYRANSMSAWVNVGVYAEHKQLCRYAIMATLTVHRWLVPLLVTHWYNIDFPHRPPIPGRSFDRQ</sequence>
<evidence type="ECO:0000313" key="1">
    <source>
        <dbReference type="EMBL" id="KPU61642.1"/>
    </source>
</evidence>
<gene>
    <name evidence="1" type="ORF">AN403_5700</name>
</gene>
<dbReference type="PATRIC" id="fig|294.162.peg.581"/>
<organism evidence="1 2">
    <name type="scientific">Pseudomonas fluorescens</name>
    <dbReference type="NCBI Taxonomy" id="294"/>
    <lineage>
        <taxon>Bacteria</taxon>
        <taxon>Pseudomonadati</taxon>
        <taxon>Pseudomonadota</taxon>
        <taxon>Gammaproteobacteria</taxon>
        <taxon>Pseudomonadales</taxon>
        <taxon>Pseudomonadaceae</taxon>
        <taxon>Pseudomonas</taxon>
    </lineage>
</organism>
<evidence type="ECO:0000313" key="2">
    <source>
        <dbReference type="Proteomes" id="UP000050349"/>
    </source>
</evidence>
<dbReference type="EMBL" id="LJXB01000050">
    <property type="protein sequence ID" value="KPU61642.1"/>
    <property type="molecule type" value="Genomic_DNA"/>
</dbReference>
<reference evidence="1 2" key="1">
    <citation type="submission" date="2015-09" db="EMBL/GenBank/DDBJ databases">
        <authorList>
            <person name="Jackson K.R."/>
            <person name="Lunt B.L."/>
            <person name="Fisher J.N.B."/>
            <person name="Gardner A.V."/>
            <person name="Bailey M.E."/>
            <person name="Deus L.M."/>
            <person name="Earl A.S."/>
            <person name="Gibby P.D."/>
            <person name="Hartmann K.A."/>
            <person name="Liu J.E."/>
            <person name="Manci A.M."/>
            <person name="Nielsen D.A."/>
            <person name="Solomon M.B."/>
            <person name="Breakwell D.P."/>
            <person name="Burnett S.H."/>
            <person name="Grose J.H."/>
        </authorList>
    </citation>
    <scope>NUCLEOTIDE SEQUENCE [LARGE SCALE GENOMIC DNA]</scope>
    <source>
        <strain evidence="1 2">S613</strain>
    </source>
</reference>
<protein>
    <submittedName>
        <fullName evidence="1">Uncharacterized protein</fullName>
    </submittedName>
</protein>
<dbReference type="AlphaFoldDB" id="A0A0P8ZVU9"/>
<comment type="caution">
    <text evidence="1">The sequence shown here is derived from an EMBL/GenBank/DDBJ whole genome shotgun (WGS) entry which is preliminary data.</text>
</comment>
<dbReference type="Proteomes" id="UP000050349">
    <property type="component" value="Unassembled WGS sequence"/>
</dbReference>